<reference evidence="3" key="1">
    <citation type="journal article" date="2021" name="PeerJ">
        <title>Extensive microbial diversity within the chicken gut microbiome revealed by metagenomics and culture.</title>
        <authorList>
            <person name="Gilroy R."/>
            <person name="Ravi A."/>
            <person name="Getino M."/>
            <person name="Pursley I."/>
            <person name="Horton D.L."/>
            <person name="Alikhan N.F."/>
            <person name="Baker D."/>
            <person name="Gharbi K."/>
            <person name="Hall N."/>
            <person name="Watson M."/>
            <person name="Adriaenssens E.M."/>
            <person name="Foster-Nyarko E."/>
            <person name="Jarju S."/>
            <person name="Secka A."/>
            <person name="Antonio M."/>
            <person name="Oren A."/>
            <person name="Chaudhuri R.R."/>
            <person name="La Ragione R."/>
            <person name="Hildebrand F."/>
            <person name="Pallen M.J."/>
        </authorList>
    </citation>
    <scope>NUCLEOTIDE SEQUENCE</scope>
    <source>
        <strain evidence="3">CHK32-1732</strain>
    </source>
</reference>
<feature type="compositionally biased region" description="Low complexity" evidence="2">
    <location>
        <begin position="68"/>
        <end position="80"/>
    </location>
</feature>
<keyword evidence="3" id="KW-0449">Lipoprotein</keyword>
<dbReference type="Pfam" id="PF10738">
    <property type="entry name" value="Lpp-LpqN"/>
    <property type="match status" value="1"/>
</dbReference>
<dbReference type="EMBL" id="DXGC01000091">
    <property type="protein sequence ID" value="HIW92191.1"/>
    <property type="molecule type" value="Genomic_DNA"/>
</dbReference>
<comment type="caution">
    <text evidence="3">The sequence shown here is derived from an EMBL/GenBank/DDBJ whole genome shotgun (WGS) entry which is preliminary data.</text>
</comment>
<evidence type="ECO:0000313" key="4">
    <source>
        <dbReference type="Proteomes" id="UP000824190"/>
    </source>
</evidence>
<dbReference type="Gene3D" id="3.40.1000.10">
    <property type="entry name" value="Mog1/PsbP, alpha/beta/alpha sandwich"/>
    <property type="match status" value="1"/>
</dbReference>
<dbReference type="Proteomes" id="UP000824190">
    <property type="component" value="Unassembled WGS sequence"/>
</dbReference>
<dbReference type="AlphaFoldDB" id="A0A9D1UMN5"/>
<proteinExistence type="predicted"/>
<organism evidence="3 4">
    <name type="scientific">Candidatus Corynebacterium avicola</name>
    <dbReference type="NCBI Taxonomy" id="2838527"/>
    <lineage>
        <taxon>Bacteria</taxon>
        <taxon>Bacillati</taxon>
        <taxon>Actinomycetota</taxon>
        <taxon>Actinomycetes</taxon>
        <taxon>Mycobacteriales</taxon>
        <taxon>Corynebacteriaceae</taxon>
        <taxon>Corynebacterium</taxon>
    </lineage>
</organism>
<accession>A0A9D1UMN5</accession>
<evidence type="ECO:0000256" key="2">
    <source>
        <dbReference type="SAM" id="MobiDB-lite"/>
    </source>
</evidence>
<evidence type="ECO:0000313" key="3">
    <source>
        <dbReference type="EMBL" id="HIW92191.1"/>
    </source>
</evidence>
<dbReference type="PROSITE" id="PS51257">
    <property type="entry name" value="PROKAR_LIPOPROTEIN"/>
    <property type="match status" value="1"/>
</dbReference>
<name>A0A9D1UMN5_9CORY</name>
<feature type="compositionally biased region" description="Low complexity" evidence="2">
    <location>
        <begin position="33"/>
        <end position="44"/>
    </location>
</feature>
<keyword evidence="1" id="KW-0732">Signal</keyword>
<feature type="region of interest" description="Disordered" evidence="2">
    <location>
        <begin position="23"/>
        <end position="80"/>
    </location>
</feature>
<sequence>MRHALRPLLIPTLCAVGLGLASCSEDSDDTSADDTTAASSAETGSGEEAEATDCAPYSGETVEANNNPGEPVVTVPVPEGWGRSTEMDSEMIRLMIGDGNVSEPPVPNVNVVMEQGDGEPEDLFAQSLDGVENSLETEDLTSEETSLCDFPAMRLDYVQTQGNIEWDTTQYMVSVPAEDGQYLATITLMAGDPASEEDLALRQEIIDGIEVAEAD</sequence>
<evidence type="ECO:0000256" key="1">
    <source>
        <dbReference type="ARBA" id="ARBA00022729"/>
    </source>
</evidence>
<dbReference type="InterPro" id="IPR019674">
    <property type="entry name" value="Lipoprotein_LpqN/LpqT-like"/>
</dbReference>
<protein>
    <submittedName>
        <fullName evidence="3">LpqN/LpqT family lipoprotein</fullName>
    </submittedName>
</protein>
<gene>
    <name evidence="3" type="ORF">H9870_11080</name>
</gene>
<reference evidence="3" key="2">
    <citation type="submission" date="2021-04" db="EMBL/GenBank/DDBJ databases">
        <authorList>
            <person name="Gilroy R."/>
        </authorList>
    </citation>
    <scope>NUCLEOTIDE SEQUENCE</scope>
    <source>
        <strain evidence="3">CHK32-1732</strain>
    </source>
</reference>